<feature type="region of interest" description="Disordered" evidence="1">
    <location>
        <begin position="1"/>
        <end position="78"/>
    </location>
</feature>
<dbReference type="Proteomes" id="UP000499080">
    <property type="component" value="Unassembled WGS sequence"/>
</dbReference>
<organism evidence="2 3">
    <name type="scientific">Araneus ventricosus</name>
    <name type="common">Orbweaver spider</name>
    <name type="synonym">Epeira ventricosa</name>
    <dbReference type="NCBI Taxonomy" id="182803"/>
    <lineage>
        <taxon>Eukaryota</taxon>
        <taxon>Metazoa</taxon>
        <taxon>Ecdysozoa</taxon>
        <taxon>Arthropoda</taxon>
        <taxon>Chelicerata</taxon>
        <taxon>Arachnida</taxon>
        <taxon>Araneae</taxon>
        <taxon>Araneomorphae</taxon>
        <taxon>Entelegynae</taxon>
        <taxon>Araneoidea</taxon>
        <taxon>Araneidae</taxon>
        <taxon>Araneus</taxon>
    </lineage>
</organism>
<comment type="caution">
    <text evidence="2">The sequence shown here is derived from an EMBL/GenBank/DDBJ whole genome shotgun (WGS) entry which is preliminary data.</text>
</comment>
<feature type="compositionally biased region" description="Polar residues" evidence="1">
    <location>
        <begin position="22"/>
        <end position="32"/>
    </location>
</feature>
<sequence length="145" mass="16123">MRMRKLSSAKTTQVEDVHSQIKGASTEENNLSVRGPPLREQLRIKRAPSSRRNARYQAEYCDTTPQNSREPGRDAAPQGIWMRRRVSTWAPVESEPVATDQVQVKGRASGSETSSPALKPLVFADPVQCDKYHECRNSGCGKSVP</sequence>
<accession>A0A4Y2SZG2</accession>
<name>A0A4Y2SZG2_ARAVE</name>
<evidence type="ECO:0000256" key="1">
    <source>
        <dbReference type="SAM" id="MobiDB-lite"/>
    </source>
</evidence>
<evidence type="ECO:0000313" key="3">
    <source>
        <dbReference type="Proteomes" id="UP000499080"/>
    </source>
</evidence>
<evidence type="ECO:0000313" key="2">
    <source>
        <dbReference type="EMBL" id="GBN92549.1"/>
    </source>
</evidence>
<gene>
    <name evidence="2" type="ORF">AVEN_65705_1</name>
</gene>
<keyword evidence="3" id="KW-1185">Reference proteome</keyword>
<protein>
    <submittedName>
        <fullName evidence="2">Uncharacterized protein</fullName>
    </submittedName>
</protein>
<dbReference type="EMBL" id="BGPR01024442">
    <property type="protein sequence ID" value="GBN92549.1"/>
    <property type="molecule type" value="Genomic_DNA"/>
</dbReference>
<dbReference type="AlphaFoldDB" id="A0A4Y2SZG2"/>
<reference evidence="2 3" key="1">
    <citation type="journal article" date="2019" name="Sci. Rep.">
        <title>Orb-weaving spider Araneus ventricosus genome elucidates the spidroin gene catalogue.</title>
        <authorList>
            <person name="Kono N."/>
            <person name="Nakamura H."/>
            <person name="Ohtoshi R."/>
            <person name="Moran D.A.P."/>
            <person name="Shinohara A."/>
            <person name="Yoshida Y."/>
            <person name="Fujiwara M."/>
            <person name="Mori M."/>
            <person name="Tomita M."/>
            <person name="Arakawa K."/>
        </authorList>
    </citation>
    <scope>NUCLEOTIDE SEQUENCE [LARGE SCALE GENOMIC DNA]</scope>
</reference>
<feature type="region of interest" description="Disordered" evidence="1">
    <location>
        <begin position="94"/>
        <end position="122"/>
    </location>
</feature>
<feature type="compositionally biased region" description="Basic residues" evidence="1">
    <location>
        <begin position="44"/>
        <end position="54"/>
    </location>
</feature>
<proteinExistence type="predicted"/>